<dbReference type="InterPro" id="IPR036390">
    <property type="entry name" value="WH_DNA-bd_sf"/>
</dbReference>
<dbReference type="PANTHER" id="PTHR43712:SF2">
    <property type="entry name" value="O-METHYLTRANSFERASE CICE"/>
    <property type="match status" value="1"/>
</dbReference>
<keyword evidence="1 6" id="KW-0489">Methyltransferase</keyword>
<dbReference type="Pfam" id="PF00891">
    <property type="entry name" value="Methyltransf_2"/>
    <property type="match status" value="1"/>
</dbReference>
<dbReference type="InterPro" id="IPR029063">
    <property type="entry name" value="SAM-dependent_MTases_sf"/>
</dbReference>
<reference evidence="7" key="1">
    <citation type="submission" date="2017-01" db="EMBL/GenBank/DDBJ databases">
        <authorList>
            <person name="Varghese N."/>
            <person name="Submissions S."/>
        </authorList>
    </citation>
    <scope>NUCLEOTIDE SEQUENCE [LARGE SCALE GENOMIC DNA]</scope>
    <source>
        <strain evidence="7">DSM 18714</strain>
    </source>
</reference>
<evidence type="ECO:0000259" key="5">
    <source>
        <dbReference type="Pfam" id="PF08100"/>
    </source>
</evidence>
<protein>
    <submittedName>
        <fullName evidence="6">Hydroxyneurosporene-O-methyltransferase</fullName>
    </submittedName>
</protein>
<evidence type="ECO:0000259" key="4">
    <source>
        <dbReference type="Pfam" id="PF00891"/>
    </source>
</evidence>
<dbReference type="Gene3D" id="1.10.287.1350">
    <property type="match status" value="1"/>
</dbReference>
<evidence type="ECO:0000313" key="7">
    <source>
        <dbReference type="Proteomes" id="UP000186098"/>
    </source>
</evidence>
<dbReference type="InterPro" id="IPR001077">
    <property type="entry name" value="COMT_C"/>
</dbReference>
<feature type="domain" description="O-methyltransferase dimerisation" evidence="5">
    <location>
        <begin position="50"/>
        <end position="124"/>
    </location>
</feature>
<evidence type="ECO:0000256" key="1">
    <source>
        <dbReference type="ARBA" id="ARBA00022603"/>
    </source>
</evidence>
<keyword evidence="2 6" id="KW-0808">Transferase</keyword>
<proteinExistence type="predicted"/>
<dbReference type="OrthoDB" id="7418600at2"/>
<dbReference type="Gene3D" id="3.40.50.150">
    <property type="entry name" value="Vaccinia Virus protein VP39"/>
    <property type="match status" value="1"/>
</dbReference>
<dbReference type="RefSeq" id="WP_076363374.1">
    <property type="nucleotide sequence ID" value="NZ_FTOM01000001.1"/>
</dbReference>
<dbReference type="PIRSF" id="PIRSF005739">
    <property type="entry name" value="O-mtase"/>
    <property type="match status" value="1"/>
</dbReference>
<dbReference type="SUPFAM" id="SSF46785">
    <property type="entry name" value="Winged helix' DNA-binding domain"/>
    <property type="match status" value="1"/>
</dbReference>
<sequence>MAQPAPVPGASTWTGRINRLIASPRFQAVMARLPVFSRMTRAEGEAMFGLVQGFVQSQALLALVELRVLHKMVEAPVAPAQIAQDCGLSENRMALLMQAGAGMGLLRRRRDGRYGLSPRGAAFLGVPGLEAMVRHHSVLYRDLTDPVAFLRGETEPGLAKFWPYVFGAEGAADPEVVEAYSNLMADSQAIVADDTLAMVDLRPVRHLMDVGGGTGAFLTAVGRKHPHLKMTLFDLPVVVEGATARFTEAGLMDRVTIVPGSFRDDALPEGPDAISLVRVLFDHADATVEALLARVFAALPPGGRVIVSEAMGGGDRPIPATDVYFAFYCAAMQTGRVRSGAEIAGHLSRAGFVEVKPRRGFRPYVASIVTARKPGNLPAA</sequence>
<dbReference type="InterPro" id="IPR016461">
    <property type="entry name" value="COMT-like"/>
</dbReference>
<dbReference type="AlphaFoldDB" id="A0A1N7K3A4"/>
<evidence type="ECO:0000256" key="2">
    <source>
        <dbReference type="ARBA" id="ARBA00022679"/>
    </source>
</evidence>
<evidence type="ECO:0000256" key="3">
    <source>
        <dbReference type="ARBA" id="ARBA00022691"/>
    </source>
</evidence>
<gene>
    <name evidence="6" type="ORF">SAMN05421795_101575</name>
</gene>
<dbReference type="STRING" id="407234.SAMN05421795_101575"/>
<dbReference type="CDD" id="cd02440">
    <property type="entry name" value="AdoMet_MTases"/>
    <property type="match status" value="1"/>
</dbReference>
<dbReference type="Pfam" id="PF08100">
    <property type="entry name" value="Dimerisation"/>
    <property type="match status" value="1"/>
</dbReference>
<evidence type="ECO:0000313" key="6">
    <source>
        <dbReference type="EMBL" id="SIS56016.1"/>
    </source>
</evidence>
<dbReference type="GO" id="GO:0008171">
    <property type="term" value="F:O-methyltransferase activity"/>
    <property type="evidence" value="ECO:0007669"/>
    <property type="project" value="InterPro"/>
</dbReference>
<organism evidence="6 7">
    <name type="scientific">Phaeovulum vinaykumarii</name>
    <dbReference type="NCBI Taxonomy" id="407234"/>
    <lineage>
        <taxon>Bacteria</taxon>
        <taxon>Pseudomonadati</taxon>
        <taxon>Pseudomonadota</taxon>
        <taxon>Alphaproteobacteria</taxon>
        <taxon>Rhodobacterales</taxon>
        <taxon>Paracoccaceae</taxon>
        <taxon>Phaeovulum</taxon>
    </lineage>
</organism>
<keyword evidence="3" id="KW-0949">S-adenosyl-L-methionine</keyword>
<keyword evidence="7" id="KW-1185">Reference proteome</keyword>
<accession>A0A1N7K3A4</accession>
<dbReference type="EMBL" id="FTOM01000001">
    <property type="protein sequence ID" value="SIS56016.1"/>
    <property type="molecule type" value="Genomic_DNA"/>
</dbReference>
<dbReference type="SUPFAM" id="SSF53335">
    <property type="entry name" value="S-adenosyl-L-methionine-dependent methyltransferases"/>
    <property type="match status" value="1"/>
</dbReference>
<dbReference type="PANTHER" id="PTHR43712">
    <property type="entry name" value="PUTATIVE (AFU_ORTHOLOGUE AFUA_4G14580)-RELATED"/>
    <property type="match status" value="1"/>
</dbReference>
<dbReference type="GO" id="GO:0032259">
    <property type="term" value="P:methylation"/>
    <property type="evidence" value="ECO:0007669"/>
    <property type="project" value="UniProtKB-KW"/>
</dbReference>
<name>A0A1N7K3A4_9RHOB</name>
<feature type="domain" description="O-methyltransferase C-terminal" evidence="4">
    <location>
        <begin position="140"/>
        <end position="352"/>
    </location>
</feature>
<dbReference type="PROSITE" id="PS51683">
    <property type="entry name" value="SAM_OMT_II"/>
    <property type="match status" value="1"/>
</dbReference>
<dbReference type="Proteomes" id="UP000186098">
    <property type="component" value="Unassembled WGS sequence"/>
</dbReference>
<dbReference type="InterPro" id="IPR012967">
    <property type="entry name" value="COMT_dimerisation"/>
</dbReference>
<dbReference type="GO" id="GO:0046983">
    <property type="term" value="F:protein dimerization activity"/>
    <property type="evidence" value="ECO:0007669"/>
    <property type="project" value="InterPro"/>
</dbReference>
<dbReference type="Gene3D" id="1.10.10.10">
    <property type="entry name" value="Winged helix-like DNA-binding domain superfamily/Winged helix DNA-binding domain"/>
    <property type="match status" value="1"/>
</dbReference>
<dbReference type="InterPro" id="IPR036388">
    <property type="entry name" value="WH-like_DNA-bd_sf"/>
</dbReference>